<dbReference type="EMBL" id="NXLQ01000018">
    <property type="protein sequence ID" value="RDU64636.1"/>
    <property type="molecule type" value="Genomic_DNA"/>
</dbReference>
<dbReference type="PANTHER" id="PTHR42709:SF6">
    <property type="entry name" value="UNDECAPRENYL PHOSPHATE TRANSPORTER A"/>
    <property type="match status" value="1"/>
</dbReference>
<keyword evidence="3 6" id="KW-0812">Transmembrane</keyword>
<dbReference type="PANTHER" id="PTHR42709">
    <property type="entry name" value="ALKALINE PHOSPHATASE LIKE PROTEIN"/>
    <property type="match status" value="1"/>
</dbReference>
<feature type="domain" description="VTT" evidence="7">
    <location>
        <begin position="10"/>
        <end position="136"/>
    </location>
</feature>
<evidence type="ECO:0000313" key="9">
    <source>
        <dbReference type="Proteomes" id="UP000256379"/>
    </source>
</evidence>
<accession>A0A3D8IIA2</accession>
<proteinExistence type="predicted"/>
<feature type="transmembrane region" description="Helical" evidence="6">
    <location>
        <begin position="172"/>
        <end position="191"/>
    </location>
</feature>
<dbReference type="OrthoDB" id="9813426at2"/>
<comment type="subcellular location">
    <subcellularLocation>
        <location evidence="1">Cell membrane</location>
        <topology evidence="1">Multi-pass membrane protein</topology>
    </subcellularLocation>
</comment>
<feature type="transmembrane region" description="Helical" evidence="6">
    <location>
        <begin position="116"/>
        <end position="138"/>
    </location>
</feature>
<evidence type="ECO:0000259" key="7">
    <source>
        <dbReference type="Pfam" id="PF09335"/>
    </source>
</evidence>
<evidence type="ECO:0000256" key="3">
    <source>
        <dbReference type="ARBA" id="ARBA00022692"/>
    </source>
</evidence>
<feature type="transmembrane region" description="Helical" evidence="6">
    <location>
        <begin position="30"/>
        <end position="52"/>
    </location>
</feature>
<evidence type="ECO:0000256" key="1">
    <source>
        <dbReference type="ARBA" id="ARBA00004651"/>
    </source>
</evidence>
<gene>
    <name evidence="8" type="ORF">CQA53_07655</name>
</gene>
<evidence type="ECO:0000256" key="4">
    <source>
        <dbReference type="ARBA" id="ARBA00022989"/>
    </source>
</evidence>
<evidence type="ECO:0000313" key="8">
    <source>
        <dbReference type="EMBL" id="RDU64636.1"/>
    </source>
</evidence>
<dbReference type="GO" id="GO:0005886">
    <property type="term" value="C:plasma membrane"/>
    <property type="evidence" value="ECO:0007669"/>
    <property type="project" value="UniProtKB-SubCell"/>
</dbReference>
<evidence type="ECO:0000256" key="6">
    <source>
        <dbReference type="SAM" id="Phobius"/>
    </source>
</evidence>
<sequence length="198" mass="22245">MAIESSILPLPSEVVMIPAGYLAMQGKMDIMLAIVAGTFGSLAGALCNYFIAFKIGRIFVVRYGKYFFMKEKHLITTEKFFNKHGEISTFIGRLIPVVRHYISLPAGLAKMKLWKFCLFTLLGAFIWVSILSVFGWWLGTTFGDIGVNEIASSFGKGEMDNTQIAIKQQMRYIIVGILVAMMALGLMYVAWQFKKKNK</sequence>
<dbReference type="Proteomes" id="UP000256379">
    <property type="component" value="Unassembled WGS sequence"/>
</dbReference>
<dbReference type="Pfam" id="PF09335">
    <property type="entry name" value="VTT_dom"/>
    <property type="match status" value="1"/>
</dbReference>
<comment type="caution">
    <text evidence="8">The sequence shown here is derived from an EMBL/GenBank/DDBJ whole genome shotgun (WGS) entry which is preliminary data.</text>
</comment>
<keyword evidence="4 6" id="KW-1133">Transmembrane helix</keyword>
<dbReference type="InterPro" id="IPR051311">
    <property type="entry name" value="DedA_domain"/>
</dbReference>
<evidence type="ECO:0000256" key="5">
    <source>
        <dbReference type="ARBA" id="ARBA00023136"/>
    </source>
</evidence>
<keyword evidence="9" id="KW-1185">Reference proteome</keyword>
<dbReference type="AlphaFoldDB" id="A0A3D8IIA2"/>
<keyword evidence="2" id="KW-1003">Cell membrane</keyword>
<reference evidence="8 9" key="1">
    <citation type="submission" date="2018-04" db="EMBL/GenBank/DDBJ databases">
        <title>Novel Campyloabacter and Helicobacter Species and Strains.</title>
        <authorList>
            <person name="Mannion A.J."/>
            <person name="Shen Z."/>
            <person name="Fox J.G."/>
        </authorList>
    </citation>
    <scope>NUCLEOTIDE SEQUENCE [LARGE SCALE GENOMIC DNA]</scope>
    <source>
        <strain evidence="8 9">MIT 17-337</strain>
    </source>
</reference>
<organism evidence="8 9">
    <name type="scientific">Helicobacter didelphidarum</name>
    <dbReference type="NCBI Taxonomy" id="2040648"/>
    <lineage>
        <taxon>Bacteria</taxon>
        <taxon>Pseudomonadati</taxon>
        <taxon>Campylobacterota</taxon>
        <taxon>Epsilonproteobacteria</taxon>
        <taxon>Campylobacterales</taxon>
        <taxon>Helicobacteraceae</taxon>
        <taxon>Helicobacter</taxon>
    </lineage>
</organism>
<evidence type="ECO:0000256" key="2">
    <source>
        <dbReference type="ARBA" id="ARBA00022475"/>
    </source>
</evidence>
<protein>
    <submittedName>
        <fullName evidence="8">DedA family protein</fullName>
    </submittedName>
</protein>
<name>A0A3D8IIA2_9HELI</name>
<keyword evidence="5 6" id="KW-0472">Membrane</keyword>
<dbReference type="InterPro" id="IPR032816">
    <property type="entry name" value="VTT_dom"/>
</dbReference>